<keyword evidence="3" id="KW-1003">Cell membrane</keyword>
<evidence type="ECO:0000313" key="10">
    <source>
        <dbReference type="EMBL" id="MBN1574055.1"/>
    </source>
</evidence>
<dbReference type="PANTHER" id="PTHR30566">
    <property type="entry name" value="YNAI-RELATED MECHANOSENSITIVE ION CHANNEL"/>
    <property type="match status" value="1"/>
</dbReference>
<feature type="domain" description="Mechanosensitive ion channel MscS" evidence="8">
    <location>
        <begin position="185"/>
        <end position="251"/>
    </location>
</feature>
<comment type="caution">
    <text evidence="10">The sequence shown here is derived from an EMBL/GenBank/DDBJ whole genome shotgun (WGS) entry which is preliminary data.</text>
</comment>
<evidence type="ECO:0000256" key="2">
    <source>
        <dbReference type="ARBA" id="ARBA00008017"/>
    </source>
</evidence>
<feature type="transmembrane region" description="Helical" evidence="7">
    <location>
        <begin position="59"/>
        <end position="81"/>
    </location>
</feature>
<feature type="transmembrane region" description="Helical" evidence="7">
    <location>
        <begin position="93"/>
        <end position="117"/>
    </location>
</feature>
<reference evidence="10" key="1">
    <citation type="journal article" date="2021" name="Environ. Microbiol.">
        <title>Genomic characterization of three novel Desulfobacterota classes expand the metabolic and phylogenetic diversity of the phylum.</title>
        <authorList>
            <person name="Murphy C.L."/>
            <person name="Biggerstaff J."/>
            <person name="Eichhorn A."/>
            <person name="Ewing E."/>
            <person name="Shahan R."/>
            <person name="Soriano D."/>
            <person name="Stewart S."/>
            <person name="VanMol K."/>
            <person name="Walker R."/>
            <person name="Walters P."/>
            <person name="Elshahed M.S."/>
            <person name="Youssef N.H."/>
        </authorList>
    </citation>
    <scope>NUCLEOTIDE SEQUENCE</scope>
    <source>
        <strain evidence="10">Zod_Metabat.24</strain>
    </source>
</reference>
<accession>A0A9D8PR93</accession>
<feature type="domain" description="Mechanosensitive ion channel transmembrane helices 2/3" evidence="9">
    <location>
        <begin position="143"/>
        <end position="184"/>
    </location>
</feature>
<name>A0A9D8PR93_9DELT</name>
<dbReference type="InterPro" id="IPR006685">
    <property type="entry name" value="MscS_channel_2nd"/>
</dbReference>
<dbReference type="Gene3D" id="2.30.30.60">
    <property type="match status" value="1"/>
</dbReference>
<feature type="transmembrane region" description="Helical" evidence="7">
    <location>
        <begin position="165"/>
        <end position="183"/>
    </location>
</feature>
<evidence type="ECO:0000259" key="9">
    <source>
        <dbReference type="Pfam" id="PF21088"/>
    </source>
</evidence>
<proteinExistence type="inferred from homology"/>
<feature type="transmembrane region" description="Helical" evidence="7">
    <location>
        <begin position="20"/>
        <end position="38"/>
    </location>
</feature>
<dbReference type="Gene3D" id="3.30.70.100">
    <property type="match status" value="1"/>
</dbReference>
<keyword evidence="4 7" id="KW-0812">Transmembrane</keyword>
<dbReference type="AlphaFoldDB" id="A0A9D8PR93"/>
<keyword evidence="6 7" id="KW-0472">Membrane</keyword>
<evidence type="ECO:0000313" key="11">
    <source>
        <dbReference type="Proteomes" id="UP000809273"/>
    </source>
</evidence>
<dbReference type="PANTHER" id="PTHR30566:SF5">
    <property type="entry name" value="MECHANOSENSITIVE ION CHANNEL PROTEIN 1, MITOCHONDRIAL-RELATED"/>
    <property type="match status" value="1"/>
</dbReference>
<dbReference type="InterPro" id="IPR049142">
    <property type="entry name" value="MS_channel_1st"/>
</dbReference>
<dbReference type="InterPro" id="IPR023408">
    <property type="entry name" value="MscS_beta-dom_sf"/>
</dbReference>
<dbReference type="GO" id="GO:0055085">
    <property type="term" value="P:transmembrane transport"/>
    <property type="evidence" value="ECO:0007669"/>
    <property type="project" value="InterPro"/>
</dbReference>
<comment type="similarity">
    <text evidence="2">Belongs to the MscS (TC 1.A.23) family.</text>
</comment>
<dbReference type="InterPro" id="IPR011014">
    <property type="entry name" value="MscS_channel_TM-2"/>
</dbReference>
<reference evidence="10" key="2">
    <citation type="submission" date="2021-01" db="EMBL/GenBank/DDBJ databases">
        <authorList>
            <person name="Hahn C.R."/>
            <person name="Youssef N.H."/>
            <person name="Elshahed M."/>
        </authorList>
    </citation>
    <scope>NUCLEOTIDE SEQUENCE</scope>
    <source>
        <strain evidence="10">Zod_Metabat.24</strain>
    </source>
</reference>
<organism evidence="10 11">
    <name type="scientific">Candidatus Zymogenus saltonus</name>
    <dbReference type="NCBI Taxonomy" id="2844893"/>
    <lineage>
        <taxon>Bacteria</taxon>
        <taxon>Deltaproteobacteria</taxon>
        <taxon>Candidatus Zymogenia</taxon>
        <taxon>Candidatus Zymogeniales</taxon>
        <taxon>Candidatus Zymogenaceae</taxon>
        <taxon>Candidatus Zymogenus</taxon>
    </lineage>
</organism>
<sequence length="350" mass="39635">MEKLIDYLSQTYFGNTLVQYLYFFLIIIGFAILAKAIYYTFKHKISKLTNKTDTKLDNMIIDFIEEPISLILVVVGFWVAFKTLNLSEEFEKFISQVLTIIFLLIVTWLVVRLVDVVVKGFLSPLVAKSESKLDDQVIPVISNLAKIAIWIMVIIVLLSELGYDVLSLVTGLGLGGVAIAMAAKDTIGHMFGGFNIFMNKPFQIDDVVLFKGTEGTIEEVGLRMSSLRTWDDTKVFIPNSEIANSVLENISARKAKRVVSNIHVAVDVNAASIEKATDTIIKTVKSIDGITENVRCDFYDYLDFSLIFRLEYWIELDKDYFRMRNKVNTETKKVLEKMKIRLSHPPGAKA</sequence>
<evidence type="ECO:0000256" key="3">
    <source>
        <dbReference type="ARBA" id="ARBA00022475"/>
    </source>
</evidence>
<dbReference type="EMBL" id="JAFGIX010000064">
    <property type="protein sequence ID" value="MBN1574055.1"/>
    <property type="molecule type" value="Genomic_DNA"/>
</dbReference>
<gene>
    <name evidence="10" type="ORF">JW984_12740</name>
</gene>
<keyword evidence="5 7" id="KW-1133">Transmembrane helix</keyword>
<evidence type="ECO:0000259" key="8">
    <source>
        <dbReference type="Pfam" id="PF00924"/>
    </source>
</evidence>
<dbReference type="Gene3D" id="1.10.287.1260">
    <property type="match status" value="1"/>
</dbReference>
<evidence type="ECO:0000256" key="7">
    <source>
        <dbReference type="SAM" id="Phobius"/>
    </source>
</evidence>
<dbReference type="Pfam" id="PF00924">
    <property type="entry name" value="MS_channel_2nd"/>
    <property type="match status" value="1"/>
</dbReference>
<dbReference type="Proteomes" id="UP000809273">
    <property type="component" value="Unassembled WGS sequence"/>
</dbReference>
<evidence type="ECO:0000256" key="6">
    <source>
        <dbReference type="ARBA" id="ARBA00023136"/>
    </source>
</evidence>
<evidence type="ECO:0000256" key="5">
    <source>
        <dbReference type="ARBA" id="ARBA00022989"/>
    </source>
</evidence>
<dbReference type="SUPFAM" id="SSF50182">
    <property type="entry name" value="Sm-like ribonucleoproteins"/>
    <property type="match status" value="1"/>
</dbReference>
<protein>
    <submittedName>
        <fullName evidence="10">Mechanosensitive ion channel family protein</fullName>
    </submittedName>
</protein>
<dbReference type="SUPFAM" id="SSF82689">
    <property type="entry name" value="Mechanosensitive channel protein MscS (YggB), C-terminal domain"/>
    <property type="match status" value="1"/>
</dbReference>
<dbReference type="Pfam" id="PF21088">
    <property type="entry name" value="MS_channel_1st"/>
    <property type="match status" value="1"/>
</dbReference>
<dbReference type="InterPro" id="IPR010920">
    <property type="entry name" value="LSM_dom_sf"/>
</dbReference>
<dbReference type="InterPro" id="IPR011066">
    <property type="entry name" value="MscS_channel_C_sf"/>
</dbReference>
<dbReference type="SUPFAM" id="SSF82861">
    <property type="entry name" value="Mechanosensitive channel protein MscS (YggB), transmembrane region"/>
    <property type="match status" value="1"/>
</dbReference>
<feature type="transmembrane region" description="Helical" evidence="7">
    <location>
        <begin position="137"/>
        <end position="159"/>
    </location>
</feature>
<dbReference type="GO" id="GO:0005886">
    <property type="term" value="C:plasma membrane"/>
    <property type="evidence" value="ECO:0007669"/>
    <property type="project" value="UniProtKB-SubCell"/>
</dbReference>
<evidence type="ECO:0000256" key="1">
    <source>
        <dbReference type="ARBA" id="ARBA00004651"/>
    </source>
</evidence>
<evidence type="ECO:0000256" key="4">
    <source>
        <dbReference type="ARBA" id="ARBA00022692"/>
    </source>
</evidence>
<comment type="subcellular location">
    <subcellularLocation>
        <location evidence="1">Cell membrane</location>
        <topology evidence="1">Multi-pass membrane protein</topology>
    </subcellularLocation>
</comment>